<accession>A0A849IB69</accession>
<dbReference type="RefSeq" id="WP_171218742.1">
    <property type="nucleotide sequence ID" value="NZ_JABEPP010000003.1"/>
</dbReference>
<reference evidence="1 2" key="1">
    <citation type="submission" date="2020-04" db="EMBL/GenBank/DDBJ databases">
        <title>Enterovirga sp. isolate from soil.</title>
        <authorList>
            <person name="Chea S."/>
            <person name="Kim D.-U."/>
        </authorList>
    </citation>
    <scope>NUCLEOTIDE SEQUENCE [LARGE SCALE GENOMIC DNA]</scope>
    <source>
        <strain evidence="1 2">DB1703</strain>
    </source>
</reference>
<dbReference type="EMBL" id="JABEPP010000003">
    <property type="protein sequence ID" value="NNM73280.1"/>
    <property type="molecule type" value="Genomic_DNA"/>
</dbReference>
<gene>
    <name evidence="1" type="ORF">HJG44_12900</name>
</gene>
<dbReference type="Proteomes" id="UP000564885">
    <property type="component" value="Unassembled WGS sequence"/>
</dbReference>
<comment type="caution">
    <text evidence="1">The sequence shown here is derived from an EMBL/GenBank/DDBJ whole genome shotgun (WGS) entry which is preliminary data.</text>
</comment>
<evidence type="ECO:0000313" key="1">
    <source>
        <dbReference type="EMBL" id="NNM73280.1"/>
    </source>
</evidence>
<evidence type="ECO:0000313" key="2">
    <source>
        <dbReference type="Proteomes" id="UP000564885"/>
    </source>
</evidence>
<dbReference type="AlphaFoldDB" id="A0A849IB69"/>
<sequence length="66" mass="6884">MAPGYYITVDTPPYGVSSVLHPSAEGAAERTGALLAEGRTVYVTTPEGDLLPGQDFLAEMSEQPSA</sequence>
<protein>
    <submittedName>
        <fullName evidence="1">Uncharacterized protein</fullName>
    </submittedName>
</protein>
<name>A0A849IB69_9HYPH</name>
<organism evidence="1 2">
    <name type="scientific">Enterovirga aerilata</name>
    <dbReference type="NCBI Taxonomy" id="2730920"/>
    <lineage>
        <taxon>Bacteria</taxon>
        <taxon>Pseudomonadati</taxon>
        <taxon>Pseudomonadota</taxon>
        <taxon>Alphaproteobacteria</taxon>
        <taxon>Hyphomicrobiales</taxon>
        <taxon>Methylobacteriaceae</taxon>
        <taxon>Enterovirga</taxon>
    </lineage>
</organism>
<proteinExistence type="predicted"/>
<keyword evidence="2" id="KW-1185">Reference proteome</keyword>